<sequence length="343" mass="40160">MEKFKLYICVFNLKISSRIDEWIQLAVEKEVKKFDIDLMADYLTVYNTDRDAMYTLPQTIFSAKLLTTLRLCSCKIVQPSDALMLCSLKSLTLKQHLRVSKALKLKFIMIHQSSDELLSVEIIASKSSKILACLKMGEQDIYWTWLDQDFHHLISQFPFVKHLSVRGCKFLERIMISSDRLKSLAFGSCASLKAIHLDTPNLISFSYHFSPFPIAVTNAPCPHSKVWICPGGMPLSDYRVLLDGLLWSCCPRTLHVNAVEENEHKFLQWLYEELRNRCVNCCNSHNIKCWRHYLKDVKILSTLQMEDWRRENWKLLNRDDDDLRDVWAINQHVTMCFDLDWVQ</sequence>
<gene>
    <name evidence="1" type="ORF">Patl1_34242</name>
</gene>
<organism evidence="1 2">
    <name type="scientific">Pistacia atlantica</name>
    <dbReference type="NCBI Taxonomy" id="434234"/>
    <lineage>
        <taxon>Eukaryota</taxon>
        <taxon>Viridiplantae</taxon>
        <taxon>Streptophyta</taxon>
        <taxon>Embryophyta</taxon>
        <taxon>Tracheophyta</taxon>
        <taxon>Spermatophyta</taxon>
        <taxon>Magnoliopsida</taxon>
        <taxon>eudicotyledons</taxon>
        <taxon>Gunneridae</taxon>
        <taxon>Pentapetalae</taxon>
        <taxon>rosids</taxon>
        <taxon>malvids</taxon>
        <taxon>Sapindales</taxon>
        <taxon>Anacardiaceae</taxon>
        <taxon>Pistacia</taxon>
    </lineage>
</organism>
<comment type="caution">
    <text evidence="1">The sequence shown here is derived from an EMBL/GenBank/DDBJ whole genome shotgun (WGS) entry which is preliminary data.</text>
</comment>
<evidence type="ECO:0000313" key="1">
    <source>
        <dbReference type="EMBL" id="KAJ0074777.1"/>
    </source>
</evidence>
<reference evidence="2" key="1">
    <citation type="journal article" date="2023" name="G3 (Bethesda)">
        <title>Genome assembly and association tests identify interacting loci associated with vigor, precocity, and sex in interspecific pistachio rootstocks.</title>
        <authorList>
            <person name="Palmer W."/>
            <person name="Jacygrad E."/>
            <person name="Sagayaradj S."/>
            <person name="Cavanaugh K."/>
            <person name="Han R."/>
            <person name="Bertier L."/>
            <person name="Beede B."/>
            <person name="Kafkas S."/>
            <person name="Golino D."/>
            <person name="Preece J."/>
            <person name="Michelmore R."/>
        </authorList>
    </citation>
    <scope>NUCLEOTIDE SEQUENCE [LARGE SCALE GENOMIC DNA]</scope>
</reference>
<accession>A0ACC0ZRX4</accession>
<dbReference type="Proteomes" id="UP001164250">
    <property type="component" value="Chromosome 15"/>
</dbReference>
<dbReference type="EMBL" id="CM047910">
    <property type="protein sequence ID" value="KAJ0074777.1"/>
    <property type="molecule type" value="Genomic_DNA"/>
</dbReference>
<proteinExistence type="predicted"/>
<protein>
    <submittedName>
        <fullName evidence="1">Uncharacterized protein</fullName>
    </submittedName>
</protein>
<keyword evidence="2" id="KW-1185">Reference proteome</keyword>
<name>A0ACC0ZRX4_9ROSI</name>
<evidence type="ECO:0000313" key="2">
    <source>
        <dbReference type="Proteomes" id="UP001164250"/>
    </source>
</evidence>